<dbReference type="PANTHER" id="PTHR23319">
    <property type="entry name" value="GRAM DOMAIN CONTAINING 1B, ISOFORM E"/>
    <property type="match status" value="1"/>
</dbReference>
<feature type="compositionally biased region" description="Polar residues" evidence="6">
    <location>
        <begin position="62"/>
        <end position="78"/>
    </location>
</feature>
<organism evidence="9 10">
    <name type="scientific">Fomitopsis schrenkii</name>
    <name type="common">Brown rot fungus</name>
    <dbReference type="NCBI Taxonomy" id="2126942"/>
    <lineage>
        <taxon>Eukaryota</taxon>
        <taxon>Fungi</taxon>
        <taxon>Dikarya</taxon>
        <taxon>Basidiomycota</taxon>
        <taxon>Agaricomycotina</taxon>
        <taxon>Agaricomycetes</taxon>
        <taxon>Polyporales</taxon>
        <taxon>Fomitopsis</taxon>
    </lineage>
</organism>
<feature type="compositionally biased region" description="Polar residues" evidence="6">
    <location>
        <begin position="12"/>
        <end position="29"/>
    </location>
</feature>
<name>S8FM68_FOMSC</name>
<dbReference type="GO" id="GO:0032934">
    <property type="term" value="F:sterol binding"/>
    <property type="evidence" value="ECO:0007669"/>
    <property type="project" value="TreeGrafter"/>
</dbReference>
<dbReference type="Gene3D" id="2.30.29.30">
    <property type="entry name" value="Pleckstrin-homology domain (PH domain)/Phosphotyrosine-binding domain (PTB)"/>
    <property type="match status" value="1"/>
</dbReference>
<comment type="similarity">
    <text evidence="2">Belongs to the YSP2 family.</text>
</comment>
<feature type="compositionally biased region" description="Polar residues" evidence="6">
    <location>
        <begin position="135"/>
        <end position="144"/>
    </location>
</feature>
<dbReference type="GO" id="GO:0005739">
    <property type="term" value="C:mitochondrion"/>
    <property type="evidence" value="ECO:0007669"/>
    <property type="project" value="TreeGrafter"/>
</dbReference>
<feature type="transmembrane region" description="Helical" evidence="7">
    <location>
        <begin position="908"/>
        <end position="927"/>
    </location>
</feature>
<dbReference type="AlphaFoldDB" id="S8FM68"/>
<feature type="region of interest" description="Disordered" evidence="6">
    <location>
        <begin position="1"/>
        <end position="376"/>
    </location>
</feature>
<feature type="compositionally biased region" description="Polar residues" evidence="6">
    <location>
        <begin position="841"/>
        <end position="853"/>
    </location>
</feature>
<dbReference type="InterPro" id="IPR004182">
    <property type="entry name" value="GRAM"/>
</dbReference>
<feature type="domain" description="VASt" evidence="8">
    <location>
        <begin position="649"/>
        <end position="820"/>
    </location>
</feature>
<evidence type="ECO:0000256" key="4">
    <source>
        <dbReference type="ARBA" id="ARBA00022989"/>
    </source>
</evidence>
<dbReference type="EMBL" id="KE504157">
    <property type="protein sequence ID" value="EPS99399.1"/>
    <property type="molecule type" value="Genomic_DNA"/>
</dbReference>
<evidence type="ECO:0000259" key="8">
    <source>
        <dbReference type="PROSITE" id="PS51778"/>
    </source>
</evidence>
<reference evidence="9 10" key="1">
    <citation type="journal article" date="2012" name="Science">
        <title>The Paleozoic origin of enzymatic lignin decomposition reconstructed from 31 fungal genomes.</title>
        <authorList>
            <person name="Floudas D."/>
            <person name="Binder M."/>
            <person name="Riley R."/>
            <person name="Barry K."/>
            <person name="Blanchette R.A."/>
            <person name="Henrissat B."/>
            <person name="Martinez A.T."/>
            <person name="Otillar R."/>
            <person name="Spatafora J.W."/>
            <person name="Yadav J.S."/>
            <person name="Aerts A."/>
            <person name="Benoit I."/>
            <person name="Boyd A."/>
            <person name="Carlson A."/>
            <person name="Copeland A."/>
            <person name="Coutinho P.M."/>
            <person name="de Vries R.P."/>
            <person name="Ferreira P."/>
            <person name="Findley K."/>
            <person name="Foster B."/>
            <person name="Gaskell J."/>
            <person name="Glotzer D."/>
            <person name="Gorecki P."/>
            <person name="Heitman J."/>
            <person name="Hesse C."/>
            <person name="Hori C."/>
            <person name="Igarashi K."/>
            <person name="Jurgens J.A."/>
            <person name="Kallen N."/>
            <person name="Kersten P."/>
            <person name="Kohler A."/>
            <person name="Kuees U."/>
            <person name="Kumar T.K.A."/>
            <person name="Kuo A."/>
            <person name="LaButti K."/>
            <person name="Larrondo L.F."/>
            <person name="Lindquist E."/>
            <person name="Ling A."/>
            <person name="Lombard V."/>
            <person name="Lucas S."/>
            <person name="Lundell T."/>
            <person name="Martin R."/>
            <person name="McLaughlin D.J."/>
            <person name="Morgenstern I."/>
            <person name="Morin E."/>
            <person name="Murat C."/>
            <person name="Nagy L.G."/>
            <person name="Nolan M."/>
            <person name="Ohm R.A."/>
            <person name="Patyshakuliyeva A."/>
            <person name="Rokas A."/>
            <person name="Ruiz-Duenas F.J."/>
            <person name="Sabat G."/>
            <person name="Salamov A."/>
            <person name="Samejima M."/>
            <person name="Schmutz J."/>
            <person name="Slot J.C."/>
            <person name="St John F."/>
            <person name="Stenlid J."/>
            <person name="Sun H."/>
            <person name="Sun S."/>
            <person name="Syed K."/>
            <person name="Tsang A."/>
            <person name="Wiebenga A."/>
            <person name="Young D."/>
            <person name="Pisabarro A."/>
            <person name="Eastwood D.C."/>
            <person name="Martin F."/>
            <person name="Cullen D."/>
            <person name="Grigoriev I.V."/>
            <person name="Hibbett D.S."/>
        </authorList>
    </citation>
    <scope>NUCLEOTIDE SEQUENCE</scope>
    <source>
        <strain evidence="10">FP-58527</strain>
    </source>
</reference>
<comment type="subcellular location">
    <subcellularLocation>
        <location evidence="1">Membrane</location>
        <topology evidence="1">Single-pass membrane protein</topology>
    </subcellularLocation>
</comment>
<keyword evidence="5 7" id="KW-0472">Membrane</keyword>
<dbReference type="GO" id="GO:0005886">
    <property type="term" value="C:plasma membrane"/>
    <property type="evidence" value="ECO:0007669"/>
    <property type="project" value="TreeGrafter"/>
</dbReference>
<dbReference type="CDD" id="cd13220">
    <property type="entry name" value="PH-GRAM_GRAMDC"/>
    <property type="match status" value="1"/>
</dbReference>
<dbReference type="GO" id="GO:0032366">
    <property type="term" value="P:intracellular sterol transport"/>
    <property type="evidence" value="ECO:0007669"/>
    <property type="project" value="TreeGrafter"/>
</dbReference>
<dbReference type="STRING" id="743788.S8FM68"/>
<evidence type="ECO:0000313" key="10">
    <source>
        <dbReference type="Proteomes" id="UP000015241"/>
    </source>
</evidence>
<dbReference type="InterPro" id="IPR011993">
    <property type="entry name" value="PH-like_dom_sf"/>
</dbReference>
<evidence type="ECO:0000256" key="7">
    <source>
        <dbReference type="SAM" id="Phobius"/>
    </source>
</evidence>
<evidence type="ECO:0000256" key="6">
    <source>
        <dbReference type="SAM" id="MobiDB-lite"/>
    </source>
</evidence>
<dbReference type="PROSITE" id="PS51778">
    <property type="entry name" value="VAST"/>
    <property type="match status" value="1"/>
</dbReference>
<evidence type="ECO:0000256" key="3">
    <source>
        <dbReference type="ARBA" id="ARBA00022692"/>
    </source>
</evidence>
<feature type="compositionally biased region" description="Basic and acidic residues" evidence="6">
    <location>
        <begin position="447"/>
        <end position="457"/>
    </location>
</feature>
<evidence type="ECO:0000256" key="1">
    <source>
        <dbReference type="ARBA" id="ARBA00004167"/>
    </source>
</evidence>
<dbReference type="GO" id="GO:0032541">
    <property type="term" value="C:cortical endoplasmic reticulum"/>
    <property type="evidence" value="ECO:0007669"/>
    <property type="project" value="TreeGrafter"/>
</dbReference>
<accession>S8FM68</accession>
<dbReference type="InterPro" id="IPR051482">
    <property type="entry name" value="Cholesterol_transport"/>
</dbReference>
<feature type="compositionally biased region" description="Polar residues" evidence="6">
    <location>
        <begin position="285"/>
        <end position="309"/>
    </location>
</feature>
<feature type="compositionally biased region" description="Basic and acidic residues" evidence="6">
    <location>
        <begin position="233"/>
        <end position="254"/>
    </location>
</feature>
<keyword evidence="4 7" id="KW-1133">Transmembrane helix</keyword>
<keyword evidence="3 7" id="KW-0812">Transmembrane</keyword>
<dbReference type="Proteomes" id="UP000015241">
    <property type="component" value="Unassembled WGS sequence"/>
</dbReference>
<feature type="compositionally biased region" description="Basic residues" evidence="6">
    <location>
        <begin position="341"/>
        <end position="352"/>
    </location>
</feature>
<dbReference type="GO" id="GO:0005789">
    <property type="term" value="C:endoplasmic reticulum membrane"/>
    <property type="evidence" value="ECO:0007669"/>
    <property type="project" value="TreeGrafter"/>
</dbReference>
<dbReference type="InterPro" id="IPR031968">
    <property type="entry name" value="VASt"/>
</dbReference>
<sequence>MAPNFFAKFVNRSPSNSVSGPSPAHSRSGSPVPPHKVPPSITIDSPASRGSVEGRPRRHTLVGTSSPSYNGSTESFPNVTVVPPSPRSTTYGSDITDGDSTRSPPTFSDGPEYQREKHFSGNGSAKRVPSDLGSPFSTNTNGSVTAVEDAGLTTPTPATTRTTFFDAQMADHSLARPRSAGNLHKSPSQEVLSPTEPYARSRGPVNDRSLGKDQSRSRSPLPLLKKASKGKLRRPETARSRKDSTPKESKHDRAASVPSLPVAKIQGSPPPPLPPSVTVTEDGVLTTSPTSSEFPGGPPNTSVSSKYSATSPPPLMTSSLLMPDNSDAASMYSVAESTSGGRKRKVWNRKPRSPTADSQRSPASSALSLSPKRKPTATGIAGAIAASGLAMGMGMTPVPSLDLTQLPPTPGTSSSVSDRGHRPRRSSDLSRGARSRQASLNYPPSEYSDRDSYRSGDDLLDGGSGLEDDDDDLDLDADDIPVTGFAVASNKRNQDFHELFPTVPEGDYLIEDYGCALQREILIQGRLYVSENHLCFHANIFGWITDLCIPMYDVTALEKRMTAFVIPNAILVTTTQQKYTFTSFLSRDNTYDVIYNVWRLARPGGSSALPSPRASLDMPDGTSEVIEGAKAAVVKAKATMCDCGKKGEHFSERAMESVLPGTPEKVYNLMFTSGFIKDFMTQEQNLTELQISDWMPLTEGSTLLYRQMSYTKPLNGSIGPKSAKCELRDEMLHLDFDEYVTMMTTTRTPEVPSGGAFSVKTKTCITWASAVSSKITVTTQVEWTGRSFIKGIIEKSAIDGQKQYHSDLENSMRKYIHEHQSEFIPEGVDVAAVEEAEAQATDSPRPSMEQASLSELERRKSREYERNRRGLQWAYDTIEGAFRVGKQSAEGAWELIKDAWDQSSSTTILYFVIVFLIASNVWTLLMVGSREEAGRRKEMRRTEEREQWVQGVVTTLWDELLATKNAGGGSGAMWSAQQRAPGEWREEVAEMRAALDSVEQRVTQIKQSLDALD</sequence>
<feature type="region of interest" description="Disordered" evidence="6">
    <location>
        <begin position="837"/>
        <end position="860"/>
    </location>
</feature>
<gene>
    <name evidence="9" type="ORF">FOMPIDRAFT_1164066</name>
</gene>
<evidence type="ECO:0000313" key="9">
    <source>
        <dbReference type="EMBL" id="EPS99399.1"/>
    </source>
</evidence>
<dbReference type="HOGENOM" id="CLU_007694_0_0_1"/>
<dbReference type="GO" id="GO:0120015">
    <property type="term" value="F:sterol transfer activity"/>
    <property type="evidence" value="ECO:0007669"/>
    <property type="project" value="TreeGrafter"/>
</dbReference>
<keyword evidence="10" id="KW-1185">Reference proteome</keyword>
<evidence type="ECO:0000256" key="5">
    <source>
        <dbReference type="ARBA" id="ARBA00023136"/>
    </source>
</evidence>
<dbReference type="PANTHER" id="PTHR23319:SF4">
    <property type="entry name" value="GRAM DOMAIN CONTAINING 1B, ISOFORM E"/>
    <property type="match status" value="1"/>
</dbReference>
<dbReference type="InParanoid" id="S8FM68"/>
<dbReference type="eggNOG" id="KOG1032">
    <property type="taxonomic scope" value="Eukaryota"/>
</dbReference>
<evidence type="ECO:0000256" key="2">
    <source>
        <dbReference type="ARBA" id="ARBA00006582"/>
    </source>
</evidence>
<protein>
    <recommendedName>
        <fullName evidence="8">VASt domain-containing protein</fullName>
    </recommendedName>
</protein>
<dbReference type="GO" id="GO:0140268">
    <property type="term" value="C:endoplasmic reticulum-plasma membrane contact site"/>
    <property type="evidence" value="ECO:0007669"/>
    <property type="project" value="TreeGrafter"/>
</dbReference>
<dbReference type="Pfam" id="PF16016">
    <property type="entry name" value="VASt"/>
    <property type="match status" value="1"/>
</dbReference>
<feature type="compositionally biased region" description="Low complexity" evidence="6">
    <location>
        <begin position="360"/>
        <end position="376"/>
    </location>
</feature>
<dbReference type="Pfam" id="PF02893">
    <property type="entry name" value="GRAM"/>
    <property type="match status" value="1"/>
</dbReference>
<dbReference type="SMART" id="SM00568">
    <property type="entry name" value="GRAM"/>
    <property type="match status" value="1"/>
</dbReference>
<feature type="region of interest" description="Disordered" evidence="6">
    <location>
        <begin position="399"/>
        <end position="473"/>
    </location>
</feature>
<dbReference type="OrthoDB" id="2162691at2759"/>
<proteinExistence type="inferred from homology"/>
<feature type="compositionally biased region" description="Low complexity" evidence="6">
    <location>
        <begin position="153"/>
        <end position="163"/>
    </location>
</feature>